<feature type="region of interest" description="Disordered" evidence="10">
    <location>
        <begin position="89"/>
        <end position="143"/>
    </location>
</feature>
<comment type="caution">
    <text evidence="13">The sequence shown here is derived from an EMBL/GenBank/DDBJ whole genome shotgun (WGS) entry which is preliminary data.</text>
</comment>
<dbReference type="Proteomes" id="UP000654075">
    <property type="component" value="Unassembled WGS sequence"/>
</dbReference>
<reference evidence="13" key="1">
    <citation type="submission" date="2021-02" db="EMBL/GenBank/DDBJ databases">
        <authorList>
            <person name="Dougan E. K."/>
            <person name="Rhodes N."/>
            <person name="Thang M."/>
            <person name="Chan C."/>
        </authorList>
    </citation>
    <scope>NUCLEOTIDE SEQUENCE</scope>
</reference>
<keyword evidence="15" id="KW-1185">Reference proteome</keyword>
<dbReference type="PRINTS" id="PR00623">
    <property type="entry name" value="HISTONEH4"/>
</dbReference>
<dbReference type="GO" id="GO:0005634">
    <property type="term" value="C:nucleus"/>
    <property type="evidence" value="ECO:0007669"/>
    <property type="project" value="UniProtKB-SubCell"/>
</dbReference>
<dbReference type="OrthoDB" id="5777208at2759"/>
<evidence type="ECO:0000313" key="12">
    <source>
        <dbReference type="EMBL" id="CAE8632736.1"/>
    </source>
</evidence>
<feature type="compositionally biased region" description="Low complexity" evidence="10">
    <location>
        <begin position="1"/>
        <end position="19"/>
    </location>
</feature>
<evidence type="ECO:0000313" key="13">
    <source>
        <dbReference type="EMBL" id="CAE8645981.1"/>
    </source>
</evidence>
<comment type="subunit">
    <text evidence="4 9">The nucleosome is a histone octamer containing two molecules each of H2A, H2B, H3 and H4 assembled in one H3-H4 heterotetramer and two H2A-H2B heterodimers. The octamer wraps approximately 147 bp of DNA.</text>
</comment>
<keyword evidence="6 9" id="KW-0238">DNA-binding</keyword>
<evidence type="ECO:0000259" key="11">
    <source>
        <dbReference type="Pfam" id="PF15511"/>
    </source>
</evidence>
<evidence type="ECO:0000256" key="10">
    <source>
        <dbReference type="SAM" id="MobiDB-lite"/>
    </source>
</evidence>
<sequence length="242" mass="25388">MAQALHRQARAQEAAAAQAPPTLGPNVRATEVEQLKQGINVLASLVGPAGPLAAPAPVRPSAAGRPSTAPVAAVPVPSRQIHRARVEAAAPARGKGKGAAPVPVATSKKVAAKKAASKKAPARTVQRPGLRTEPEPTAVRPEGVSQTLVGKGGEQRRGAAKQRLERLNGISKPDLRRLARRAGCQRMASTIYEEAREALAGFLGKVLGDVAIYTEHARRKTVVPQDIVLSLRRRGRMLYGVG</sequence>
<feature type="domain" description="CENP-T/Histone H4 histone fold" evidence="11">
    <location>
        <begin position="185"/>
        <end position="236"/>
    </location>
</feature>
<dbReference type="Pfam" id="PF15511">
    <property type="entry name" value="CENP-T_C"/>
    <property type="match status" value="1"/>
</dbReference>
<dbReference type="AlphaFoldDB" id="A0A813I7Y2"/>
<evidence type="ECO:0000256" key="5">
    <source>
        <dbReference type="ARBA" id="ARBA00022454"/>
    </source>
</evidence>
<dbReference type="CDD" id="cd22912">
    <property type="entry name" value="HFD_H4"/>
    <property type="match status" value="1"/>
</dbReference>
<dbReference type="SUPFAM" id="SSF47113">
    <property type="entry name" value="Histone-fold"/>
    <property type="match status" value="1"/>
</dbReference>
<feature type="region of interest" description="Disordered" evidence="10">
    <location>
        <begin position="1"/>
        <end position="26"/>
    </location>
</feature>
<evidence type="ECO:0000256" key="8">
    <source>
        <dbReference type="ARBA" id="ARBA00023269"/>
    </source>
</evidence>
<comment type="function">
    <text evidence="9">Core component of nucleosome. Nucleosomes wrap and compact DNA into chromatin, limiting DNA accessibility to the cellular machineries which require DNA as a template. Histones thereby play a central role in transcription regulation, DNA repair, DNA replication and chromosomal stability. DNA accessibility is regulated via a complex set of post-translational modifications of histones, also called histone code, and nucleosome remodeling.</text>
</comment>
<evidence type="ECO:0000313" key="14">
    <source>
        <dbReference type="Proteomes" id="UP000626109"/>
    </source>
</evidence>
<evidence type="ECO:0000313" key="15">
    <source>
        <dbReference type="Proteomes" id="UP000654075"/>
    </source>
</evidence>
<feature type="compositionally biased region" description="Low complexity" evidence="10">
    <location>
        <begin position="89"/>
        <end position="109"/>
    </location>
</feature>
<evidence type="ECO:0000256" key="7">
    <source>
        <dbReference type="ARBA" id="ARBA00023242"/>
    </source>
</evidence>
<feature type="compositionally biased region" description="Basic residues" evidence="10">
    <location>
        <begin position="110"/>
        <end position="121"/>
    </location>
</feature>
<gene>
    <name evidence="12" type="ORF">PGLA1383_LOCUS48665</name>
    <name evidence="13" type="ORF">PGLA2088_LOCUS4394</name>
</gene>
<accession>A0A813I7Y2</accession>
<dbReference type="GO" id="GO:0003677">
    <property type="term" value="F:DNA binding"/>
    <property type="evidence" value="ECO:0007669"/>
    <property type="project" value="UniProtKB-KW"/>
</dbReference>
<dbReference type="SMART" id="SM00417">
    <property type="entry name" value="H4"/>
    <property type="match status" value="1"/>
</dbReference>
<name>A0A813I7Y2_POLGL</name>
<keyword evidence="8 9" id="KW-0544">Nucleosome core</keyword>
<dbReference type="GO" id="GO:0046982">
    <property type="term" value="F:protein heterodimerization activity"/>
    <property type="evidence" value="ECO:0007669"/>
    <property type="project" value="InterPro"/>
</dbReference>
<dbReference type="EMBL" id="CAJNNW010003994">
    <property type="protein sequence ID" value="CAE8645981.1"/>
    <property type="molecule type" value="Genomic_DNA"/>
</dbReference>
<dbReference type="Proteomes" id="UP000626109">
    <property type="component" value="Unassembled WGS sequence"/>
</dbReference>
<keyword evidence="5 9" id="KW-0158">Chromosome</keyword>
<protein>
    <recommendedName>
        <fullName evidence="9">Histone H4</fullName>
    </recommendedName>
</protein>
<proteinExistence type="inferred from homology"/>
<dbReference type="EMBL" id="CAJNNV010030515">
    <property type="protein sequence ID" value="CAE8632736.1"/>
    <property type="molecule type" value="Genomic_DNA"/>
</dbReference>
<evidence type="ECO:0000256" key="4">
    <source>
        <dbReference type="ARBA" id="ARBA00011538"/>
    </source>
</evidence>
<keyword evidence="7 9" id="KW-0539">Nucleus</keyword>
<evidence type="ECO:0000256" key="1">
    <source>
        <dbReference type="ARBA" id="ARBA00004123"/>
    </source>
</evidence>
<dbReference type="Gene3D" id="1.10.20.10">
    <property type="entry name" value="Histone, subunit A"/>
    <property type="match status" value="1"/>
</dbReference>
<organism evidence="13 14">
    <name type="scientific">Polarella glacialis</name>
    <name type="common">Dinoflagellate</name>
    <dbReference type="NCBI Taxonomy" id="89957"/>
    <lineage>
        <taxon>Eukaryota</taxon>
        <taxon>Sar</taxon>
        <taxon>Alveolata</taxon>
        <taxon>Dinophyceae</taxon>
        <taxon>Suessiales</taxon>
        <taxon>Suessiaceae</taxon>
        <taxon>Polarella</taxon>
    </lineage>
</organism>
<evidence type="ECO:0000256" key="3">
    <source>
        <dbReference type="ARBA" id="ARBA00006564"/>
    </source>
</evidence>
<evidence type="ECO:0000256" key="2">
    <source>
        <dbReference type="ARBA" id="ARBA00004286"/>
    </source>
</evidence>
<dbReference type="InterPro" id="IPR009072">
    <property type="entry name" value="Histone-fold"/>
</dbReference>
<dbReference type="GO" id="GO:0030527">
    <property type="term" value="F:structural constituent of chromatin"/>
    <property type="evidence" value="ECO:0007669"/>
    <property type="project" value="InterPro"/>
</dbReference>
<dbReference type="PANTHER" id="PTHR10484">
    <property type="entry name" value="HISTONE H4"/>
    <property type="match status" value="1"/>
</dbReference>
<dbReference type="InterPro" id="IPR001951">
    <property type="entry name" value="Histone_H4"/>
</dbReference>
<comment type="similarity">
    <text evidence="3 9">Belongs to the histone H4 family.</text>
</comment>
<evidence type="ECO:0000256" key="9">
    <source>
        <dbReference type="RuleBase" id="RU000528"/>
    </source>
</evidence>
<dbReference type="GO" id="GO:0000786">
    <property type="term" value="C:nucleosome"/>
    <property type="evidence" value="ECO:0007669"/>
    <property type="project" value="UniProtKB-KW"/>
</dbReference>
<evidence type="ECO:0000256" key="6">
    <source>
        <dbReference type="ARBA" id="ARBA00023125"/>
    </source>
</evidence>
<dbReference type="InterPro" id="IPR035425">
    <property type="entry name" value="CENP-T/H4_C"/>
</dbReference>
<comment type="subcellular location">
    <subcellularLocation>
        <location evidence="2">Chromosome</location>
    </subcellularLocation>
    <subcellularLocation>
        <location evidence="1">Nucleus</location>
    </subcellularLocation>
</comment>